<dbReference type="EMBL" id="QGGW01000001">
    <property type="protein sequence ID" value="PWK62400.1"/>
    <property type="molecule type" value="Genomic_DNA"/>
</dbReference>
<dbReference type="Gene3D" id="3.40.50.12020">
    <property type="entry name" value="Uncharacterised protein family UPF0261, NN domain"/>
    <property type="match status" value="1"/>
</dbReference>
<proteinExistence type="predicted"/>
<dbReference type="InterPro" id="IPR044122">
    <property type="entry name" value="UPF0261_N"/>
</dbReference>
<dbReference type="Pfam" id="PF23189">
    <property type="entry name" value="UPF0261_C"/>
    <property type="match status" value="1"/>
</dbReference>
<feature type="domain" description="UPF0261" evidence="1">
    <location>
        <begin position="63"/>
        <end position="152"/>
    </location>
</feature>
<organism evidence="3 4">
    <name type="scientific">Roseicyclus mahoneyensis</name>
    <dbReference type="NCBI Taxonomy" id="164332"/>
    <lineage>
        <taxon>Bacteria</taxon>
        <taxon>Pseudomonadati</taxon>
        <taxon>Pseudomonadota</taxon>
        <taxon>Alphaproteobacteria</taxon>
        <taxon>Rhodobacterales</taxon>
        <taxon>Roseobacteraceae</taxon>
        <taxon>Roseicyclus</taxon>
    </lineage>
</organism>
<gene>
    <name evidence="3" type="ORF">C7455_101426</name>
</gene>
<dbReference type="OrthoDB" id="9776369at2"/>
<evidence type="ECO:0000313" key="3">
    <source>
        <dbReference type="EMBL" id="PWK62400.1"/>
    </source>
</evidence>
<accession>A0A316GMK4</accession>
<dbReference type="InterPro" id="IPR051353">
    <property type="entry name" value="Tobamovirus_resist_UPF0261"/>
</dbReference>
<dbReference type="PANTHER" id="PTHR31862">
    <property type="entry name" value="UPF0261 DOMAIN PROTEIN (AFU_ORTHOLOGUE AFUA_1G10120)"/>
    <property type="match status" value="1"/>
</dbReference>
<reference evidence="3 4" key="1">
    <citation type="submission" date="2018-05" db="EMBL/GenBank/DDBJ databases">
        <title>Genomic Encyclopedia of Type Strains, Phase IV (KMG-IV): sequencing the most valuable type-strain genomes for metagenomic binning, comparative biology and taxonomic classification.</title>
        <authorList>
            <person name="Goeker M."/>
        </authorList>
    </citation>
    <scope>NUCLEOTIDE SEQUENCE [LARGE SCALE GENOMIC DNA]</scope>
    <source>
        <strain evidence="3 4">DSM 16097</strain>
    </source>
</reference>
<dbReference type="AlphaFoldDB" id="A0A316GMK4"/>
<sequence>MARVLLIGTYETKGAELAALSDALQAHGLSVDPVDISLGAGGMVLPGAQKLARMEVRAKEAGLEAAARSQGCLAALAIGGGTGGEVALGMLRALPPDLPKLLVTTLAFDPRAPLADCGVTLIPTLCDFEGMNPTLARVFERTAAMVAGLAYVRPVLPSAGPCVAVSTLGATGPAGAAVARALTDRGAVATVFHANGYGGAALARFVREGRAAGVIDLNVHELGRIRLAGVCVPMPDRFTVAGTLPRIVLPGALNFLGLGAIETLTTDQRARPHYRHTGHFTHVQVTESEMETQAVALAEALNTATAPTHVLIPMGGFSHEDRPDGAIEAPRLRDIAARVLADEARAFSVARLPHHINAPETATAAVTALFDRMPHG</sequence>
<evidence type="ECO:0000313" key="4">
    <source>
        <dbReference type="Proteomes" id="UP000245708"/>
    </source>
</evidence>
<dbReference type="RefSeq" id="WP_109664838.1">
    <property type="nucleotide sequence ID" value="NZ_QGGW01000001.1"/>
</dbReference>
<dbReference type="PANTHER" id="PTHR31862:SF1">
    <property type="entry name" value="UPF0261 DOMAIN PROTEIN (AFU_ORTHOLOGUE AFUA_1G10120)"/>
    <property type="match status" value="1"/>
</dbReference>
<evidence type="ECO:0000259" key="1">
    <source>
        <dbReference type="Pfam" id="PF06792"/>
    </source>
</evidence>
<name>A0A316GMK4_9RHOB</name>
<comment type="caution">
    <text evidence="3">The sequence shown here is derived from an EMBL/GenBank/DDBJ whole genome shotgun (WGS) entry which is preliminary data.</text>
</comment>
<protein>
    <submittedName>
        <fullName evidence="3">Uncharacterized protein (UPF0261 family)</fullName>
    </submittedName>
</protein>
<keyword evidence="4" id="KW-1185">Reference proteome</keyword>
<feature type="domain" description="UPF0261" evidence="2">
    <location>
        <begin position="161"/>
        <end position="370"/>
    </location>
</feature>
<dbReference type="InterPro" id="IPR056778">
    <property type="entry name" value="UPF0261_C"/>
</dbReference>
<evidence type="ECO:0000259" key="2">
    <source>
        <dbReference type="Pfam" id="PF23189"/>
    </source>
</evidence>
<dbReference type="Proteomes" id="UP000245708">
    <property type="component" value="Unassembled WGS sequence"/>
</dbReference>
<dbReference type="Gene3D" id="3.40.50.12030">
    <property type="entry name" value="Uncharacterised protein family UPF0261, NC domain"/>
    <property type="match status" value="1"/>
</dbReference>
<dbReference type="Pfam" id="PF06792">
    <property type="entry name" value="UPF0261"/>
    <property type="match status" value="1"/>
</dbReference>